<evidence type="ECO:0000256" key="5">
    <source>
        <dbReference type="ARBA" id="ARBA00023204"/>
    </source>
</evidence>
<organism evidence="9 10">
    <name type="scientific">Phaedon cochleariae</name>
    <name type="common">Mustard beetle</name>
    <dbReference type="NCBI Taxonomy" id="80249"/>
    <lineage>
        <taxon>Eukaryota</taxon>
        <taxon>Metazoa</taxon>
        <taxon>Ecdysozoa</taxon>
        <taxon>Arthropoda</taxon>
        <taxon>Hexapoda</taxon>
        <taxon>Insecta</taxon>
        <taxon>Pterygota</taxon>
        <taxon>Neoptera</taxon>
        <taxon>Endopterygota</taxon>
        <taxon>Coleoptera</taxon>
        <taxon>Polyphaga</taxon>
        <taxon>Cucujiformia</taxon>
        <taxon>Chrysomeloidea</taxon>
        <taxon>Chrysomelidae</taxon>
        <taxon>Chrysomelinae</taxon>
        <taxon>Chrysomelini</taxon>
        <taxon>Phaedon</taxon>
    </lineage>
</organism>
<dbReference type="PROSITE" id="PS50162">
    <property type="entry name" value="RECA_2"/>
    <property type="match status" value="1"/>
</dbReference>
<evidence type="ECO:0000256" key="4">
    <source>
        <dbReference type="ARBA" id="ARBA00022840"/>
    </source>
</evidence>
<gene>
    <name evidence="9" type="ORF">PHAECO_LOCUS8162</name>
</gene>
<dbReference type="InterPro" id="IPR027417">
    <property type="entry name" value="P-loop_NTPase"/>
</dbReference>
<feature type="domain" description="RecA family profile 1" evidence="8">
    <location>
        <begin position="29"/>
        <end position="208"/>
    </location>
</feature>
<dbReference type="GO" id="GO:0000400">
    <property type="term" value="F:four-way junction DNA binding"/>
    <property type="evidence" value="ECO:0007669"/>
    <property type="project" value="TreeGrafter"/>
</dbReference>
<dbReference type="GO" id="GO:0005657">
    <property type="term" value="C:replication fork"/>
    <property type="evidence" value="ECO:0007669"/>
    <property type="project" value="TreeGrafter"/>
</dbReference>
<dbReference type="Proteomes" id="UP001153737">
    <property type="component" value="Chromosome 4"/>
</dbReference>
<evidence type="ECO:0000313" key="9">
    <source>
        <dbReference type="EMBL" id="CAG9821008.1"/>
    </source>
</evidence>
<dbReference type="GO" id="GO:0008821">
    <property type="term" value="F:crossover junction DNA endonuclease activity"/>
    <property type="evidence" value="ECO:0007669"/>
    <property type="project" value="TreeGrafter"/>
</dbReference>
<comment type="subcellular location">
    <subcellularLocation>
        <location evidence="1">Nucleus</location>
    </subcellularLocation>
</comment>
<dbReference type="Pfam" id="PF08423">
    <property type="entry name" value="Rad51"/>
    <property type="match status" value="1"/>
</dbReference>
<sequence length="263" mass="29529">MESAGTSYPRDKFSSGYKTAFSLYQEDIQNGTILSYNEKLDEILKNVMVTKSVVELTGHSGSGKTQLCFQLCISVQLPKFIGGVGGQSLYISTNFNFSVERLGEMARNFAHLYDNIKGDNSFQFNEKIILRNIHFVKIDSAIELIGCLAQLGNFLSHKNIKLVVIDSISNPLRKLEATNRLNIISKIFMELKSLADKHDFAIVITNDMTTRVNGDIALTVPSFGDSFYHLVNSRIILSKSHTYFHAHLIKSSLMGPKEVYFQL</sequence>
<dbReference type="PANTHER" id="PTHR46239:SF1">
    <property type="entry name" value="DNA REPAIR PROTEIN RAD51 HOMOLOG 3"/>
    <property type="match status" value="1"/>
</dbReference>
<evidence type="ECO:0000256" key="2">
    <source>
        <dbReference type="ARBA" id="ARBA00022741"/>
    </source>
</evidence>
<name>A0A9N9SIK3_PHACE</name>
<dbReference type="InterPro" id="IPR020588">
    <property type="entry name" value="RecA_ATP-bd"/>
</dbReference>
<dbReference type="GO" id="GO:0033065">
    <property type="term" value="C:Rad51C-XRCC3 complex"/>
    <property type="evidence" value="ECO:0007669"/>
    <property type="project" value="TreeGrafter"/>
</dbReference>
<dbReference type="GO" id="GO:0000707">
    <property type="term" value="P:meiotic DNA recombinase assembly"/>
    <property type="evidence" value="ECO:0007669"/>
    <property type="project" value="TreeGrafter"/>
</dbReference>
<dbReference type="GO" id="GO:0007131">
    <property type="term" value="P:reciprocal meiotic recombination"/>
    <property type="evidence" value="ECO:0007669"/>
    <property type="project" value="TreeGrafter"/>
</dbReference>
<reference evidence="9" key="1">
    <citation type="submission" date="2022-01" db="EMBL/GenBank/DDBJ databases">
        <authorList>
            <person name="King R."/>
        </authorList>
    </citation>
    <scope>NUCLEOTIDE SEQUENCE</scope>
</reference>
<dbReference type="GO" id="GO:0033063">
    <property type="term" value="C:Rad51B-Rad51C-Rad51D-XRCC2 complex"/>
    <property type="evidence" value="ECO:0007669"/>
    <property type="project" value="TreeGrafter"/>
</dbReference>
<dbReference type="Gene3D" id="3.40.50.300">
    <property type="entry name" value="P-loop containing nucleotide triphosphate hydrolases"/>
    <property type="match status" value="1"/>
</dbReference>
<dbReference type="OrthoDB" id="5957327at2759"/>
<keyword evidence="2" id="KW-0547">Nucleotide-binding</keyword>
<evidence type="ECO:0000256" key="1">
    <source>
        <dbReference type="ARBA" id="ARBA00004123"/>
    </source>
</evidence>
<reference evidence="9" key="2">
    <citation type="submission" date="2022-10" db="EMBL/GenBank/DDBJ databases">
        <authorList>
            <consortium name="ENA_rothamsted_submissions"/>
            <consortium name="culmorum"/>
            <person name="King R."/>
        </authorList>
    </citation>
    <scope>NUCLEOTIDE SEQUENCE</scope>
</reference>
<dbReference type="InterPro" id="IPR052093">
    <property type="entry name" value="HR_Repair_Mediator"/>
</dbReference>
<dbReference type="SUPFAM" id="SSF52540">
    <property type="entry name" value="P-loop containing nucleoside triphosphate hydrolases"/>
    <property type="match status" value="1"/>
</dbReference>
<keyword evidence="10" id="KW-1185">Reference proteome</keyword>
<evidence type="ECO:0000256" key="7">
    <source>
        <dbReference type="ARBA" id="ARBA00040674"/>
    </source>
</evidence>
<dbReference type="AlphaFoldDB" id="A0A9N9SIK3"/>
<evidence type="ECO:0000256" key="6">
    <source>
        <dbReference type="ARBA" id="ARBA00023242"/>
    </source>
</evidence>
<dbReference type="EMBL" id="OU896710">
    <property type="protein sequence ID" value="CAG9821008.1"/>
    <property type="molecule type" value="Genomic_DNA"/>
</dbReference>
<evidence type="ECO:0000256" key="3">
    <source>
        <dbReference type="ARBA" id="ARBA00022763"/>
    </source>
</evidence>
<evidence type="ECO:0000259" key="8">
    <source>
        <dbReference type="PROSITE" id="PS50162"/>
    </source>
</evidence>
<dbReference type="PANTHER" id="PTHR46239">
    <property type="entry name" value="DNA REPAIR PROTEIN RAD51 HOMOLOG 3 RAD51C"/>
    <property type="match status" value="1"/>
</dbReference>
<dbReference type="InterPro" id="IPR013632">
    <property type="entry name" value="Rad51_C"/>
</dbReference>
<keyword evidence="5" id="KW-0234">DNA repair</keyword>
<protein>
    <recommendedName>
        <fullName evidence="7">DNA repair protein RAD51 homolog 3</fullName>
    </recommendedName>
</protein>
<keyword evidence="6" id="KW-0539">Nucleus</keyword>
<evidence type="ECO:0000313" key="10">
    <source>
        <dbReference type="Proteomes" id="UP001153737"/>
    </source>
</evidence>
<dbReference type="GO" id="GO:0140664">
    <property type="term" value="F:ATP-dependent DNA damage sensor activity"/>
    <property type="evidence" value="ECO:0007669"/>
    <property type="project" value="InterPro"/>
</dbReference>
<dbReference type="GO" id="GO:0005524">
    <property type="term" value="F:ATP binding"/>
    <property type="evidence" value="ECO:0007669"/>
    <property type="project" value="UniProtKB-KW"/>
</dbReference>
<keyword evidence="3" id="KW-0227">DNA damage</keyword>
<keyword evidence="4" id="KW-0067">ATP-binding</keyword>
<accession>A0A9N9SIK3</accession>
<proteinExistence type="predicted"/>